<dbReference type="CDD" id="cd04617">
    <property type="entry name" value="CBS_pair_CcpN"/>
    <property type="match status" value="1"/>
</dbReference>
<organism evidence="5 7">
    <name type="scientific">Enterococcus silesiacus</name>
    <dbReference type="NCBI Taxonomy" id="332949"/>
    <lineage>
        <taxon>Bacteria</taxon>
        <taxon>Bacillati</taxon>
        <taxon>Bacillota</taxon>
        <taxon>Bacilli</taxon>
        <taxon>Lactobacillales</taxon>
        <taxon>Enterococcaceae</taxon>
        <taxon>Enterococcus</taxon>
    </lineage>
</organism>
<dbReference type="InterPro" id="IPR013196">
    <property type="entry name" value="HTH_11"/>
</dbReference>
<dbReference type="EMBL" id="CP013614">
    <property type="protein sequence ID" value="ALS00445.1"/>
    <property type="molecule type" value="Genomic_DNA"/>
</dbReference>
<dbReference type="Pfam" id="PF08279">
    <property type="entry name" value="HTH_11"/>
    <property type="match status" value="1"/>
</dbReference>
<reference evidence="4 6" key="2">
    <citation type="submission" date="2015-12" db="EMBL/GenBank/DDBJ databases">
        <authorList>
            <person name="Lauer A."/>
            <person name="Humrighouse B."/>
            <person name="Loparev V."/>
            <person name="Shewmaker P.L."/>
            <person name="Whitney A.M."/>
            <person name="McLaughlin R.W."/>
        </authorList>
    </citation>
    <scope>NUCLEOTIDE SEQUENCE [LARGE SCALE GENOMIC DNA]</scope>
    <source>
        <strain evidence="4 6">LMG 23085</strain>
    </source>
</reference>
<dbReference type="Gene3D" id="3.10.580.10">
    <property type="entry name" value="CBS-domain"/>
    <property type="match status" value="1"/>
</dbReference>
<dbReference type="SMART" id="SM00116">
    <property type="entry name" value="CBS"/>
    <property type="match status" value="2"/>
</dbReference>
<dbReference type="Proteomes" id="UP000065511">
    <property type="component" value="Chromosome"/>
</dbReference>
<evidence type="ECO:0000256" key="2">
    <source>
        <dbReference type="PROSITE-ProRule" id="PRU00703"/>
    </source>
</evidence>
<dbReference type="Gene3D" id="1.10.10.10">
    <property type="entry name" value="Winged helix-like DNA-binding domain superfamily/Winged helix DNA-binding domain"/>
    <property type="match status" value="1"/>
</dbReference>
<protein>
    <submittedName>
        <fullName evidence="4">Transcriptional repressor CcpN</fullName>
    </submittedName>
</protein>
<dbReference type="PROSITE" id="PS51371">
    <property type="entry name" value="CBS"/>
    <property type="match status" value="2"/>
</dbReference>
<dbReference type="InterPro" id="IPR046342">
    <property type="entry name" value="CBS_dom_sf"/>
</dbReference>
<dbReference type="SUPFAM" id="SSF46785">
    <property type="entry name" value="Winged helix' DNA-binding domain"/>
    <property type="match status" value="1"/>
</dbReference>
<dbReference type="InterPro" id="IPR036390">
    <property type="entry name" value="WH_DNA-bd_sf"/>
</dbReference>
<dbReference type="KEGG" id="ess:ATZ33_03375"/>
<dbReference type="PANTHER" id="PTHR43080">
    <property type="entry name" value="CBS DOMAIN-CONTAINING PROTEIN CBSX3, MITOCHONDRIAL"/>
    <property type="match status" value="1"/>
</dbReference>
<dbReference type="PANTHER" id="PTHR43080:SF2">
    <property type="entry name" value="CBS DOMAIN-CONTAINING PROTEIN"/>
    <property type="match status" value="1"/>
</dbReference>
<dbReference type="RefSeq" id="WP_071878472.1">
    <property type="nucleotide sequence ID" value="NZ_JXLC01000020.1"/>
</dbReference>
<evidence type="ECO:0000259" key="3">
    <source>
        <dbReference type="PROSITE" id="PS51371"/>
    </source>
</evidence>
<reference evidence="5 7" key="1">
    <citation type="submission" date="2014-12" db="EMBL/GenBank/DDBJ databases">
        <title>Draft genome sequences of 29 type strains of Enterococci.</title>
        <authorList>
            <person name="Zhong Z."/>
            <person name="Sun Z."/>
            <person name="Liu W."/>
            <person name="Zhang W."/>
            <person name="Zhang H."/>
        </authorList>
    </citation>
    <scope>NUCLEOTIDE SEQUENCE [LARGE SCALE GENOMIC DNA]</scope>
    <source>
        <strain evidence="5 7">DSM 22801</strain>
    </source>
</reference>
<keyword evidence="6" id="KW-1185">Reference proteome</keyword>
<dbReference type="AlphaFoldDB" id="A0A0S3K817"/>
<dbReference type="SUPFAM" id="SSF54631">
    <property type="entry name" value="CBS-domain pair"/>
    <property type="match status" value="1"/>
</dbReference>
<proteinExistence type="predicted"/>
<dbReference type="EMBL" id="JXLC01000020">
    <property type="protein sequence ID" value="OJG90184.1"/>
    <property type="molecule type" value="Genomic_DNA"/>
</dbReference>
<sequence length="211" mass="23624">MKLTSRQLEIIKIVKENEPISGESIAKILGLSRATLRSDLAILTMTGLLDARPKVGYFYTGQTIEPLLYEKLYKKTVKDIMLPPILIHQSTTVYDAVTNLFMYDVGSLYVKNDHDELNGVLSRKDLLRAAISNPNTEKTPVAMIMSRMPNIVTITSDRTILEAGGLLLQHSIDTLPVVEVDQPKKVIGKVTKTRLMAYFINAGNDIEKENY</sequence>
<feature type="domain" description="CBS" evidence="3">
    <location>
        <begin position="80"/>
        <end position="137"/>
    </location>
</feature>
<accession>A0A0S3K817</accession>
<name>A0A0S3K817_9ENTE</name>
<gene>
    <name evidence="4" type="ORF">ATZ33_03375</name>
    <name evidence="5" type="ORF">RV15_GL001448</name>
</gene>
<dbReference type="InterPro" id="IPR016842">
    <property type="entry name" value="UCP026546_HTH-CBS"/>
</dbReference>
<evidence type="ECO:0000313" key="6">
    <source>
        <dbReference type="Proteomes" id="UP000065511"/>
    </source>
</evidence>
<dbReference type="InterPro" id="IPR051257">
    <property type="entry name" value="Diverse_CBS-Domain"/>
</dbReference>
<dbReference type="InterPro" id="IPR000644">
    <property type="entry name" value="CBS_dom"/>
</dbReference>
<evidence type="ECO:0000313" key="5">
    <source>
        <dbReference type="EMBL" id="OJG90184.1"/>
    </source>
</evidence>
<dbReference type="PIRSF" id="PIRSF026546">
    <property type="entry name" value="UCP026546_CBS_YqzB"/>
    <property type="match status" value="1"/>
</dbReference>
<feature type="domain" description="CBS" evidence="3">
    <location>
        <begin position="145"/>
        <end position="206"/>
    </location>
</feature>
<evidence type="ECO:0000256" key="1">
    <source>
        <dbReference type="ARBA" id="ARBA00023122"/>
    </source>
</evidence>
<dbReference type="Proteomes" id="UP000183039">
    <property type="component" value="Unassembled WGS sequence"/>
</dbReference>
<dbReference type="OrthoDB" id="9793615at2"/>
<evidence type="ECO:0000313" key="4">
    <source>
        <dbReference type="EMBL" id="ALS00445.1"/>
    </source>
</evidence>
<dbReference type="Pfam" id="PF00571">
    <property type="entry name" value="CBS"/>
    <property type="match status" value="2"/>
</dbReference>
<evidence type="ECO:0000313" key="7">
    <source>
        <dbReference type="Proteomes" id="UP000183039"/>
    </source>
</evidence>
<dbReference type="InterPro" id="IPR036388">
    <property type="entry name" value="WH-like_DNA-bd_sf"/>
</dbReference>
<keyword evidence="1 2" id="KW-0129">CBS domain</keyword>